<name>A0A7T8KDQ1_CALRO</name>
<organism evidence="1 2">
    <name type="scientific">Caligus rogercresseyi</name>
    <name type="common">Sea louse</name>
    <dbReference type="NCBI Taxonomy" id="217165"/>
    <lineage>
        <taxon>Eukaryota</taxon>
        <taxon>Metazoa</taxon>
        <taxon>Ecdysozoa</taxon>
        <taxon>Arthropoda</taxon>
        <taxon>Crustacea</taxon>
        <taxon>Multicrustacea</taxon>
        <taxon>Hexanauplia</taxon>
        <taxon>Copepoda</taxon>
        <taxon>Siphonostomatoida</taxon>
        <taxon>Caligidae</taxon>
        <taxon>Caligus</taxon>
    </lineage>
</organism>
<accession>A0A7T8KDQ1</accession>
<reference evidence="2" key="1">
    <citation type="submission" date="2021-01" db="EMBL/GenBank/DDBJ databases">
        <title>Caligus Genome Assembly.</title>
        <authorList>
            <person name="Gallardo-Escarate C."/>
        </authorList>
    </citation>
    <scope>NUCLEOTIDE SEQUENCE [LARGE SCALE GENOMIC DNA]</scope>
</reference>
<gene>
    <name evidence="1" type="ORF">FKW44_006733</name>
</gene>
<dbReference type="EMBL" id="CP045893">
    <property type="protein sequence ID" value="QQP54045.1"/>
    <property type="molecule type" value="Genomic_DNA"/>
</dbReference>
<feature type="non-terminal residue" evidence="1">
    <location>
        <position position="1"/>
    </location>
</feature>
<dbReference type="AlphaFoldDB" id="A0A7T8KDQ1"/>
<protein>
    <submittedName>
        <fullName evidence="1">Uncharacterized protein</fullName>
    </submittedName>
</protein>
<dbReference type="Proteomes" id="UP000595437">
    <property type="component" value="Chromosome 4"/>
</dbReference>
<keyword evidence="2" id="KW-1185">Reference proteome</keyword>
<evidence type="ECO:0000313" key="2">
    <source>
        <dbReference type="Proteomes" id="UP000595437"/>
    </source>
</evidence>
<proteinExistence type="predicted"/>
<sequence length="59" mass="6119">QGQGQHGCKVGKKHIPRVLTSTIAKGIVLDLGYAGFSGPHPYGFEAVTPTGLQLPSSSE</sequence>
<evidence type="ECO:0000313" key="1">
    <source>
        <dbReference type="EMBL" id="QQP54045.1"/>
    </source>
</evidence>